<accession>A0A7S4SPL4</accession>
<evidence type="ECO:0008006" key="3">
    <source>
        <dbReference type="Google" id="ProtNLM"/>
    </source>
</evidence>
<evidence type="ECO:0000256" key="1">
    <source>
        <dbReference type="SAM" id="MobiDB-lite"/>
    </source>
</evidence>
<reference evidence="2" key="1">
    <citation type="submission" date="2021-01" db="EMBL/GenBank/DDBJ databases">
        <authorList>
            <person name="Corre E."/>
            <person name="Pelletier E."/>
            <person name="Niang G."/>
            <person name="Scheremetjew M."/>
            <person name="Finn R."/>
            <person name="Kale V."/>
            <person name="Holt S."/>
            <person name="Cochrane G."/>
            <person name="Meng A."/>
            <person name="Brown T."/>
            <person name="Cohen L."/>
        </authorList>
    </citation>
    <scope>NUCLEOTIDE SEQUENCE</scope>
    <source>
        <strain evidence="2">CCMP3105</strain>
    </source>
</reference>
<gene>
    <name evidence="2" type="ORF">AMON00008_LOCUS53706</name>
</gene>
<proteinExistence type="predicted"/>
<dbReference type="AlphaFoldDB" id="A0A7S4SPL4"/>
<protein>
    <recommendedName>
        <fullName evidence="3">WWE domain-containing protein</fullName>
    </recommendedName>
</protein>
<feature type="region of interest" description="Disordered" evidence="1">
    <location>
        <begin position="79"/>
        <end position="116"/>
    </location>
</feature>
<feature type="compositionally biased region" description="Low complexity" evidence="1">
    <location>
        <begin position="91"/>
        <end position="103"/>
    </location>
</feature>
<name>A0A7S4SPL4_9DINO</name>
<dbReference type="EMBL" id="HBNR01075572">
    <property type="protein sequence ID" value="CAE4651942.1"/>
    <property type="molecule type" value="Transcribed_RNA"/>
</dbReference>
<sequence length="340" mass="38223">MADFGADQKFQYKCPFRKAWVDCGAEEDQQLKEAYLKLQKGGGQPEVAYLLNGVRFKTDFSGMVRTNVASKRTMEVRLKGGSLPFPPPAPEAGASAPSEASMGKPDGVPQESDEKGAVPLSPEALMTGLEGKPFPHGVRKAWGQGLPQGVTMSGRFEFTMQLDDKDYLGEMLTWNMIAAGIDPEAFDSHRVLAFTNKNKQTVIGNREEIEKMLTSDQSYPITVTYHPPRTYDGMPESEVPGWEVQRTFLKFIKEAVANVDGDIYKVKHVHQRRTFERYLLYLEDYYYQNDDDLADSMYGWELYMRYPFMTGSLGLIDKTGPNLTKVLRGEADVLEFLFGG</sequence>
<organism evidence="2">
    <name type="scientific">Alexandrium monilatum</name>
    <dbReference type="NCBI Taxonomy" id="311494"/>
    <lineage>
        <taxon>Eukaryota</taxon>
        <taxon>Sar</taxon>
        <taxon>Alveolata</taxon>
        <taxon>Dinophyceae</taxon>
        <taxon>Gonyaulacales</taxon>
        <taxon>Pyrocystaceae</taxon>
        <taxon>Alexandrium</taxon>
    </lineage>
</organism>
<evidence type="ECO:0000313" key="2">
    <source>
        <dbReference type="EMBL" id="CAE4651942.1"/>
    </source>
</evidence>